<dbReference type="GO" id="GO:0012505">
    <property type="term" value="C:endomembrane system"/>
    <property type="evidence" value="ECO:0007669"/>
    <property type="project" value="UniProtKB-SubCell"/>
</dbReference>
<keyword evidence="2" id="KW-0813">Transport</keyword>
<evidence type="ECO:0000256" key="3">
    <source>
        <dbReference type="ARBA" id="ARBA00022692"/>
    </source>
</evidence>
<evidence type="ECO:0000256" key="7">
    <source>
        <dbReference type="SAM" id="MobiDB-lite"/>
    </source>
</evidence>
<sequence>MAGHIFDTNGTDTSPLIGDESPIKSGACTTMRNRSRGQNSFISQASNVELQEDAVNLIPVIPFCRHLFPFFFPGNESLSHIITGCTAIATGGTLMGLFLHFTGLSWSSEVPSDTSNSRILYAYIHFLSPSLGYTYFLAWSISFYPQLLTNARTRSTSGLSADFTVLNFCGFSAYMGYTLNLFYDPIVRATYAERHDGAMPEVRGNDVGFAIHAWLLTAITLGQIAYFDGFRGLVIRVGRISWLAVAFIVVWIALSYMLEGKVLCIEDSSHCLKGPLTELDFCYQLAVIKMGITVTKYCPQAWHNYTRKSTDGWNIWGVILDFMGGILSVLQLVFDCAATGHWDGITGDLVKFGLGFTSIIFDILFCSQHYFLYTGDDTSLAPQTNAENISFIHDEADPFDEKEDMIVFSFSERDDIEDGIV</sequence>
<comment type="subcellular location">
    <subcellularLocation>
        <location evidence="1">Endomembrane system</location>
        <topology evidence="1">Multi-pass membrane protein</topology>
    </subcellularLocation>
</comment>
<evidence type="ECO:0000256" key="6">
    <source>
        <dbReference type="ARBA" id="ARBA00023136"/>
    </source>
</evidence>
<feature type="transmembrane region" description="Helical" evidence="8">
    <location>
        <begin position="164"/>
        <end position="186"/>
    </location>
</feature>
<dbReference type="EMBL" id="HBFR01007123">
    <property type="protein sequence ID" value="CAD8877951.1"/>
    <property type="molecule type" value="Transcribed_RNA"/>
</dbReference>
<dbReference type="GO" id="GO:0005774">
    <property type="term" value="C:vacuolar membrane"/>
    <property type="evidence" value="ECO:0007669"/>
    <property type="project" value="TreeGrafter"/>
</dbReference>
<gene>
    <name evidence="9" type="ORF">CHYS00102_LOCUS5135</name>
</gene>
<feature type="transmembrane region" description="Helical" evidence="8">
    <location>
        <begin position="120"/>
        <end position="144"/>
    </location>
</feature>
<evidence type="ECO:0000256" key="1">
    <source>
        <dbReference type="ARBA" id="ARBA00004127"/>
    </source>
</evidence>
<protein>
    <recommendedName>
        <fullName evidence="10">Cystinosin</fullName>
    </recommendedName>
</protein>
<keyword evidence="3 8" id="KW-0812">Transmembrane</keyword>
<dbReference type="InterPro" id="IPR006603">
    <property type="entry name" value="PQ-loop_rpt"/>
</dbReference>
<feature type="transmembrane region" description="Helical" evidence="8">
    <location>
        <begin position="313"/>
        <end position="334"/>
    </location>
</feature>
<dbReference type="NCBIfam" id="TIGR00951">
    <property type="entry name" value="2A43"/>
    <property type="match status" value="1"/>
</dbReference>
<accession>A0A7S1FMN4</accession>
<feature type="transmembrane region" description="Helical" evidence="8">
    <location>
        <begin position="354"/>
        <end position="373"/>
    </location>
</feature>
<evidence type="ECO:0000256" key="8">
    <source>
        <dbReference type="SAM" id="Phobius"/>
    </source>
</evidence>
<reference evidence="9" key="1">
    <citation type="submission" date="2021-01" db="EMBL/GenBank/DDBJ databases">
        <authorList>
            <person name="Corre E."/>
            <person name="Pelletier E."/>
            <person name="Niang G."/>
            <person name="Scheremetjew M."/>
            <person name="Finn R."/>
            <person name="Kale V."/>
            <person name="Holt S."/>
            <person name="Cochrane G."/>
            <person name="Meng A."/>
            <person name="Brown T."/>
            <person name="Cohen L."/>
        </authorList>
    </citation>
    <scope>NUCLEOTIDE SEQUENCE</scope>
    <source>
        <strain evidence="9">308</strain>
    </source>
</reference>
<dbReference type="InterPro" id="IPR005282">
    <property type="entry name" value="LC_transporter"/>
</dbReference>
<evidence type="ECO:0008006" key="10">
    <source>
        <dbReference type="Google" id="ProtNLM"/>
    </source>
</evidence>
<keyword evidence="4" id="KW-0677">Repeat</keyword>
<feature type="transmembrane region" description="Helical" evidence="8">
    <location>
        <begin position="207"/>
        <end position="227"/>
    </location>
</feature>
<dbReference type="Gene3D" id="1.20.1280.290">
    <property type="match status" value="1"/>
</dbReference>
<dbReference type="SMART" id="SM00679">
    <property type="entry name" value="CTNS"/>
    <property type="match status" value="2"/>
</dbReference>
<name>A0A7S1FMN4_9STRA</name>
<feature type="transmembrane region" description="Helical" evidence="8">
    <location>
        <begin position="78"/>
        <end position="99"/>
    </location>
</feature>
<dbReference type="AlphaFoldDB" id="A0A7S1FMN4"/>
<dbReference type="PANTHER" id="PTHR13131:SF5">
    <property type="entry name" value="CYSTINOSIN"/>
    <property type="match status" value="1"/>
</dbReference>
<feature type="region of interest" description="Disordered" evidence="7">
    <location>
        <begin position="1"/>
        <end position="22"/>
    </location>
</feature>
<keyword evidence="5 8" id="KW-1133">Transmembrane helix</keyword>
<keyword evidence="6 8" id="KW-0472">Membrane</keyword>
<dbReference type="PANTHER" id="PTHR13131">
    <property type="entry name" value="CYSTINOSIN"/>
    <property type="match status" value="1"/>
</dbReference>
<feature type="transmembrane region" description="Helical" evidence="8">
    <location>
        <begin position="239"/>
        <end position="258"/>
    </location>
</feature>
<proteinExistence type="predicted"/>
<evidence type="ECO:0000256" key="4">
    <source>
        <dbReference type="ARBA" id="ARBA00022737"/>
    </source>
</evidence>
<evidence type="ECO:0000256" key="5">
    <source>
        <dbReference type="ARBA" id="ARBA00022989"/>
    </source>
</evidence>
<dbReference type="Pfam" id="PF04193">
    <property type="entry name" value="PQ-loop"/>
    <property type="match status" value="2"/>
</dbReference>
<organism evidence="9">
    <name type="scientific">Corethron hystrix</name>
    <dbReference type="NCBI Taxonomy" id="216773"/>
    <lineage>
        <taxon>Eukaryota</taxon>
        <taxon>Sar</taxon>
        <taxon>Stramenopiles</taxon>
        <taxon>Ochrophyta</taxon>
        <taxon>Bacillariophyta</taxon>
        <taxon>Coscinodiscophyceae</taxon>
        <taxon>Corethrophycidae</taxon>
        <taxon>Corethrales</taxon>
        <taxon>Corethraceae</taxon>
        <taxon>Corethron</taxon>
    </lineage>
</organism>
<evidence type="ECO:0000313" key="9">
    <source>
        <dbReference type="EMBL" id="CAD8877951.1"/>
    </source>
</evidence>
<dbReference type="GO" id="GO:0015184">
    <property type="term" value="F:L-cystine transmembrane transporter activity"/>
    <property type="evidence" value="ECO:0007669"/>
    <property type="project" value="TreeGrafter"/>
</dbReference>
<evidence type="ECO:0000256" key="2">
    <source>
        <dbReference type="ARBA" id="ARBA00022448"/>
    </source>
</evidence>